<keyword evidence="8" id="KW-1185">Reference proteome</keyword>
<dbReference type="PANTHER" id="PTHR43272:SF83">
    <property type="entry name" value="ACYL-COA SYNTHETASE LONG-CHAIN, ISOFORM J"/>
    <property type="match status" value="1"/>
</dbReference>
<evidence type="ECO:0000256" key="5">
    <source>
        <dbReference type="ARBA" id="ARBA00036813"/>
    </source>
</evidence>
<feature type="domain" description="AMP-dependent synthetase/ligase" evidence="6">
    <location>
        <begin position="84"/>
        <end position="515"/>
    </location>
</feature>
<dbReference type="CDD" id="cd17639">
    <property type="entry name" value="LC_FACS_euk1"/>
    <property type="match status" value="1"/>
</dbReference>
<keyword evidence="4" id="KW-0067">ATP-binding</keyword>
<dbReference type="Gene3D" id="3.40.50.12780">
    <property type="entry name" value="N-terminal domain of ligase-like"/>
    <property type="match status" value="1"/>
</dbReference>
<dbReference type="InterPro" id="IPR000873">
    <property type="entry name" value="AMP-dep_synth/lig_dom"/>
</dbReference>
<evidence type="ECO:0000259" key="6">
    <source>
        <dbReference type="Pfam" id="PF00501"/>
    </source>
</evidence>
<dbReference type="Proteomes" id="UP001162085">
    <property type="component" value="Chromosome 13"/>
</dbReference>
<evidence type="ECO:0000256" key="3">
    <source>
        <dbReference type="ARBA" id="ARBA00022741"/>
    </source>
</evidence>
<reference evidence="7" key="1">
    <citation type="submission" date="2022-10" db="EMBL/GenBank/DDBJ databases">
        <authorList>
            <person name="Byrne P K."/>
        </authorList>
    </citation>
    <scope>NUCLEOTIDE SEQUENCE</scope>
    <source>
        <strain evidence="7">ZP964</strain>
    </source>
</reference>
<evidence type="ECO:0000256" key="4">
    <source>
        <dbReference type="ARBA" id="ARBA00022840"/>
    </source>
</evidence>
<dbReference type="InterPro" id="IPR020845">
    <property type="entry name" value="AMP-binding_CS"/>
</dbReference>
<evidence type="ECO:0000256" key="1">
    <source>
        <dbReference type="ARBA" id="ARBA00006432"/>
    </source>
</evidence>
<accession>A0ABN8WNI9</accession>
<evidence type="ECO:0000313" key="7">
    <source>
        <dbReference type="EMBL" id="CAI4050235.1"/>
    </source>
</evidence>
<dbReference type="InterPro" id="IPR042099">
    <property type="entry name" value="ANL_N_sf"/>
</dbReference>
<comment type="similarity">
    <text evidence="1">Belongs to the ATP-dependent AMP-binding enzyme family.</text>
</comment>
<dbReference type="PROSITE" id="PS00455">
    <property type="entry name" value="AMP_BINDING"/>
    <property type="match status" value="1"/>
</dbReference>
<comment type="catalytic activity">
    <reaction evidence="5">
        <text>a long-chain fatty acid + ATP + CoA = a long-chain fatty acyl-CoA + AMP + diphosphate</text>
        <dbReference type="Rhea" id="RHEA:15421"/>
        <dbReference type="ChEBI" id="CHEBI:30616"/>
        <dbReference type="ChEBI" id="CHEBI:33019"/>
        <dbReference type="ChEBI" id="CHEBI:57287"/>
        <dbReference type="ChEBI" id="CHEBI:57560"/>
        <dbReference type="ChEBI" id="CHEBI:83139"/>
        <dbReference type="ChEBI" id="CHEBI:456215"/>
        <dbReference type="EC" id="6.2.1.3"/>
    </reaction>
</comment>
<keyword evidence="3" id="KW-0547">Nucleotide-binding</keyword>
<dbReference type="Pfam" id="PF00501">
    <property type="entry name" value="AMP-binding"/>
    <property type="match status" value="1"/>
</dbReference>
<sequence>MSEQYSIEVGKAANEHETPPRRNIRVKNQPIIRPLGSSASTLYEFALESFTRGGKKTGMAWRDIIEIHETKKTVVKKIDGKDKPVEKVWLYYELSPYHNMSYEEMIRVMHDVGRGLIKVGVKPNGEDKFHIFASTSHKWMKTFLGCMSQGVPVVTAYDTLGESGLIHSMVETESSAIFTDNNLLSKLVVPLQSAKDIKVVIHNEHIDPNDKRQGGKLYRDAKTAADKIREVRPDIKIYSFNEIVAIGRKAKNEVELHLPKPKDLACIMYTSGSTGTPKGVVLTHYNIVAGIGGVGHSVYGWINSSDRVIAFLPLAHIFELTFEFESFYWNSILGYANPKTLTSASTHNCEGDLIEFKPTLMVGVAAVWETVRKGILAKIKELPSLSQKFFWSMYALKEKNVPCTGPLTRFIFRKIREATGGQLRYIMNGGSAISIDAQRFLSNVLCPMLIGYGLTECVANACVLEPDHFLEFGIAGDIVGTMTAKLVDVEELGYFAKNNQGELLLKGAPVLSEYYKNPEETANALTDDGWFRTGDIAEWTPRGQVKIIDRKKNLVKTLNGEYIALEKLESVYRSNPYVHNVCVYADETRLKPIGIVVPNLEPLSKLAVKLGIMNSGEDIECYIHDKKLQDAVCQDMLATARTQGLNGIELLCGIVFYEEEWTPENGLVTSAQKLRRRDILAAVMPDVKKVFEASG</sequence>
<gene>
    <name evidence="7" type="primary">SUVZ13G3780</name>
    <name evidence="7" type="ORF">SUVZ_13G3780</name>
</gene>
<dbReference type="EMBL" id="OX365940">
    <property type="protein sequence ID" value="CAI4050235.1"/>
    <property type="molecule type" value="Genomic_DNA"/>
</dbReference>
<evidence type="ECO:0000256" key="2">
    <source>
        <dbReference type="ARBA" id="ARBA00022598"/>
    </source>
</evidence>
<evidence type="ECO:0000313" key="8">
    <source>
        <dbReference type="Proteomes" id="UP001162085"/>
    </source>
</evidence>
<protein>
    <recommendedName>
        <fullName evidence="6">AMP-dependent synthetase/ligase domain-containing protein</fullName>
    </recommendedName>
</protein>
<dbReference type="PANTHER" id="PTHR43272">
    <property type="entry name" value="LONG-CHAIN-FATTY-ACID--COA LIGASE"/>
    <property type="match status" value="1"/>
</dbReference>
<dbReference type="SUPFAM" id="SSF56801">
    <property type="entry name" value="Acetyl-CoA synthetase-like"/>
    <property type="match status" value="1"/>
</dbReference>
<proteinExistence type="inferred from homology"/>
<keyword evidence="2" id="KW-0436">Ligase</keyword>
<organism evidence="7 8">
    <name type="scientific">Saccharomyces uvarum</name>
    <name type="common">Yeast</name>
    <name type="synonym">Saccharomyces bayanus var. uvarum</name>
    <dbReference type="NCBI Taxonomy" id="230603"/>
    <lineage>
        <taxon>Eukaryota</taxon>
        <taxon>Fungi</taxon>
        <taxon>Dikarya</taxon>
        <taxon>Ascomycota</taxon>
        <taxon>Saccharomycotina</taxon>
        <taxon>Saccharomycetes</taxon>
        <taxon>Saccharomycetales</taxon>
        <taxon>Saccharomycetaceae</taxon>
        <taxon>Saccharomyces</taxon>
    </lineage>
</organism>
<name>A0ABN8WNI9_SACUV</name>